<proteinExistence type="predicted"/>
<dbReference type="RefSeq" id="WP_185299094.1">
    <property type="nucleotide sequence ID" value="NZ_CP045702.1"/>
</dbReference>
<name>A0A7G7BV58_9ACTN</name>
<keyword evidence="4" id="KW-1185">Reference proteome</keyword>
<feature type="region of interest" description="Disordered" evidence="1">
    <location>
        <begin position="1"/>
        <end position="25"/>
    </location>
</feature>
<accession>A0A7G7BV58</accession>
<dbReference type="InterPro" id="IPR043917">
    <property type="entry name" value="DUF5753"/>
</dbReference>
<organism evidence="3 4">
    <name type="scientific">Streptomyces finlayi</name>
    <dbReference type="NCBI Taxonomy" id="67296"/>
    <lineage>
        <taxon>Bacteria</taxon>
        <taxon>Bacillati</taxon>
        <taxon>Actinomycetota</taxon>
        <taxon>Actinomycetes</taxon>
        <taxon>Kitasatosporales</taxon>
        <taxon>Streptomycetaceae</taxon>
        <taxon>Streptomyces</taxon>
    </lineage>
</organism>
<dbReference type="Gene3D" id="1.10.260.40">
    <property type="entry name" value="lambda repressor-like DNA-binding domains"/>
    <property type="match status" value="1"/>
</dbReference>
<dbReference type="AlphaFoldDB" id="A0A7G7BV58"/>
<dbReference type="Proteomes" id="UP000515307">
    <property type="component" value="Chromosome"/>
</dbReference>
<dbReference type="InterPro" id="IPR010982">
    <property type="entry name" value="Lambda_DNA-bd_dom_sf"/>
</dbReference>
<sequence length="293" mass="32027">MSVDGIGTERNGVGGADEPGWDVDPEDESGVAVVAAVGRQIKAWREAAGMRAGELGVAIGYGEDLVYKVEGGRRIPRPEFLDKVDEVCGAGGKIAAMKQDLAAVRYPKKVRDLAGVEARSVEIAAYVAHGLHGLLQTPGHARALFEARQPPYSQDEVERMVAARVARQAIFERAPAPALSFVQEESSLRRPIGGLLEWRRQLERLLEIGQFRNVTLQVMPTHREAHPGMDGDIDVLKFKDGTAVGRSHGAFNGRRVTDAKQLRILELRYGIIRAEALRPRETLALIEQVLGET</sequence>
<dbReference type="Pfam" id="PF19054">
    <property type="entry name" value="DUF5753"/>
    <property type="match status" value="1"/>
</dbReference>
<feature type="domain" description="HTH cro/C1-type" evidence="2">
    <location>
        <begin position="40"/>
        <end position="95"/>
    </location>
</feature>
<dbReference type="SMART" id="SM00530">
    <property type="entry name" value="HTH_XRE"/>
    <property type="match status" value="1"/>
</dbReference>
<dbReference type="InterPro" id="IPR001387">
    <property type="entry name" value="Cro/C1-type_HTH"/>
</dbReference>
<evidence type="ECO:0000256" key="1">
    <source>
        <dbReference type="SAM" id="MobiDB-lite"/>
    </source>
</evidence>
<gene>
    <name evidence="3" type="ORF">F0344_13970</name>
</gene>
<dbReference type="Pfam" id="PF13560">
    <property type="entry name" value="HTH_31"/>
    <property type="match status" value="1"/>
</dbReference>
<dbReference type="KEGG" id="sfiy:F0344_13970"/>
<evidence type="ECO:0000313" key="3">
    <source>
        <dbReference type="EMBL" id="QNE79223.1"/>
    </source>
</evidence>
<evidence type="ECO:0000313" key="4">
    <source>
        <dbReference type="Proteomes" id="UP000515307"/>
    </source>
</evidence>
<protein>
    <submittedName>
        <fullName evidence="3">Helix-turn-helix domain-containing protein</fullName>
    </submittedName>
</protein>
<dbReference type="CDD" id="cd00093">
    <property type="entry name" value="HTH_XRE"/>
    <property type="match status" value="1"/>
</dbReference>
<dbReference type="EMBL" id="CP045702">
    <property type="protein sequence ID" value="QNE79223.1"/>
    <property type="molecule type" value="Genomic_DNA"/>
</dbReference>
<dbReference type="SUPFAM" id="SSF47413">
    <property type="entry name" value="lambda repressor-like DNA-binding domains"/>
    <property type="match status" value="1"/>
</dbReference>
<evidence type="ECO:0000259" key="2">
    <source>
        <dbReference type="SMART" id="SM00530"/>
    </source>
</evidence>
<dbReference type="GO" id="GO:0003677">
    <property type="term" value="F:DNA binding"/>
    <property type="evidence" value="ECO:0007669"/>
    <property type="project" value="InterPro"/>
</dbReference>
<reference evidence="4" key="1">
    <citation type="submission" date="2019-10" db="EMBL/GenBank/DDBJ databases">
        <title>Antimicrobial potential of Antarctic Bacteria.</title>
        <authorList>
            <person name="Benaud N."/>
            <person name="Edwards R.J."/>
            <person name="Ferrari B.C."/>
        </authorList>
    </citation>
    <scope>NUCLEOTIDE SEQUENCE [LARGE SCALE GENOMIC DNA]</scope>
    <source>
        <strain evidence="4">NBSH44</strain>
    </source>
</reference>